<evidence type="ECO:0000313" key="2">
    <source>
        <dbReference type="EMBL" id="KAA8518499.1"/>
    </source>
</evidence>
<feature type="compositionally biased region" description="Acidic residues" evidence="1">
    <location>
        <begin position="77"/>
        <end position="91"/>
    </location>
</feature>
<dbReference type="AlphaFoldDB" id="A0A5J4ZKH0"/>
<keyword evidence="3" id="KW-1185">Reference proteome</keyword>
<organism evidence="2 3">
    <name type="scientific">Nyssa sinensis</name>
    <dbReference type="NCBI Taxonomy" id="561372"/>
    <lineage>
        <taxon>Eukaryota</taxon>
        <taxon>Viridiplantae</taxon>
        <taxon>Streptophyta</taxon>
        <taxon>Embryophyta</taxon>
        <taxon>Tracheophyta</taxon>
        <taxon>Spermatophyta</taxon>
        <taxon>Magnoliopsida</taxon>
        <taxon>eudicotyledons</taxon>
        <taxon>Gunneridae</taxon>
        <taxon>Pentapetalae</taxon>
        <taxon>asterids</taxon>
        <taxon>Cornales</taxon>
        <taxon>Nyssaceae</taxon>
        <taxon>Nyssa</taxon>
    </lineage>
</organism>
<proteinExistence type="predicted"/>
<name>A0A5J4ZKH0_9ASTE</name>
<feature type="region of interest" description="Disordered" evidence="1">
    <location>
        <begin position="53"/>
        <end position="104"/>
    </location>
</feature>
<dbReference type="Proteomes" id="UP000325577">
    <property type="component" value="Linkage Group LG7"/>
</dbReference>
<protein>
    <submittedName>
        <fullName evidence="2">Uncharacterized protein</fullName>
    </submittedName>
</protein>
<evidence type="ECO:0000313" key="3">
    <source>
        <dbReference type="Proteomes" id="UP000325577"/>
    </source>
</evidence>
<dbReference type="EMBL" id="CM018050">
    <property type="protein sequence ID" value="KAA8518499.1"/>
    <property type="molecule type" value="Genomic_DNA"/>
</dbReference>
<accession>A0A5J4ZKH0</accession>
<evidence type="ECO:0000256" key="1">
    <source>
        <dbReference type="SAM" id="MobiDB-lite"/>
    </source>
</evidence>
<reference evidence="2 3" key="1">
    <citation type="submission" date="2019-09" db="EMBL/GenBank/DDBJ databases">
        <title>A chromosome-level genome assembly of the Chinese tupelo Nyssa sinensis.</title>
        <authorList>
            <person name="Yang X."/>
            <person name="Kang M."/>
            <person name="Yang Y."/>
            <person name="Xiong H."/>
            <person name="Wang M."/>
            <person name="Zhang Z."/>
            <person name="Wang Z."/>
            <person name="Wu H."/>
            <person name="Ma T."/>
            <person name="Liu J."/>
            <person name="Xi Z."/>
        </authorList>
    </citation>
    <scope>NUCLEOTIDE SEQUENCE [LARGE SCALE GENOMIC DNA]</scope>
    <source>
        <strain evidence="2">J267</strain>
        <tissue evidence="2">Leaf</tissue>
    </source>
</reference>
<gene>
    <name evidence="2" type="ORF">F0562_015973</name>
</gene>
<sequence>MMVPEAWSWLRATPLYGATGTFVPVMSGDQTLTSLWPWVPRVDGDLDVGGEIIGGGDVEGEDGGVLKDEAWFPGLEDGPDDEEDEEEEDEVDNQKSSATLADTLPPPVLPVFGAPFFRHVLQRVRLFSSQDRPIVIGKDNAIDTFVNNPGSHLS</sequence>